<dbReference type="GO" id="GO:0008914">
    <property type="term" value="F:leucyl-tRNA--protein transferase activity"/>
    <property type="evidence" value="ECO:0007669"/>
    <property type="project" value="UniProtKB-UniRule"/>
</dbReference>
<accession>A0A4R3LQG3</accession>
<comment type="similarity">
    <text evidence="4">Belongs to the R-transferase family. Bpt subfamily.</text>
</comment>
<comment type="catalytic activity">
    <reaction evidence="4">
        <text>N-terminal L-glutamyl-[protein] + L-leucyl-tRNA(Leu) = N-terminal L-leucyl-L-glutamyl-[protein] + tRNA(Leu) + H(+)</text>
        <dbReference type="Rhea" id="RHEA:50412"/>
        <dbReference type="Rhea" id="RHEA-COMP:9613"/>
        <dbReference type="Rhea" id="RHEA-COMP:9622"/>
        <dbReference type="Rhea" id="RHEA-COMP:12664"/>
        <dbReference type="Rhea" id="RHEA-COMP:12668"/>
        <dbReference type="ChEBI" id="CHEBI:15378"/>
        <dbReference type="ChEBI" id="CHEBI:64721"/>
        <dbReference type="ChEBI" id="CHEBI:78442"/>
        <dbReference type="ChEBI" id="CHEBI:78494"/>
        <dbReference type="ChEBI" id="CHEBI:133041"/>
        <dbReference type="EC" id="2.3.2.29"/>
    </reaction>
</comment>
<evidence type="ECO:0000256" key="2">
    <source>
        <dbReference type="ARBA" id="ARBA00022679"/>
    </source>
</evidence>
<reference evidence="7 8" key="1">
    <citation type="submission" date="2019-03" db="EMBL/GenBank/DDBJ databases">
        <title>Genomic Encyclopedia of Type Strains, Phase IV (KMG-IV): sequencing the most valuable type-strain genomes for metagenomic binning, comparative biology and taxonomic classification.</title>
        <authorList>
            <person name="Goeker M."/>
        </authorList>
    </citation>
    <scope>NUCLEOTIDE SEQUENCE [LARGE SCALE GENOMIC DNA]</scope>
    <source>
        <strain evidence="7 8">DSM 24591</strain>
    </source>
</reference>
<dbReference type="Pfam" id="PF04377">
    <property type="entry name" value="ATE_C"/>
    <property type="match status" value="1"/>
</dbReference>
<dbReference type="PANTHER" id="PTHR21367">
    <property type="entry name" value="ARGININE-TRNA-PROTEIN TRANSFERASE 1"/>
    <property type="match status" value="1"/>
</dbReference>
<dbReference type="OrthoDB" id="9782022at2"/>
<keyword evidence="2 4" id="KW-0808">Transferase</keyword>
<dbReference type="GO" id="GO:0005737">
    <property type="term" value="C:cytoplasm"/>
    <property type="evidence" value="ECO:0007669"/>
    <property type="project" value="UniProtKB-SubCell"/>
</dbReference>
<dbReference type="InterPro" id="IPR007472">
    <property type="entry name" value="N-end_Aminoacyl_Trfase_C"/>
</dbReference>
<dbReference type="InterPro" id="IPR030700">
    <property type="entry name" value="N-end_Aminoacyl_Trfase"/>
</dbReference>
<evidence type="ECO:0000313" key="7">
    <source>
        <dbReference type="EMBL" id="TCT01946.1"/>
    </source>
</evidence>
<dbReference type="GO" id="GO:0004057">
    <property type="term" value="F:arginyl-tRNA--protein transferase activity"/>
    <property type="evidence" value="ECO:0007669"/>
    <property type="project" value="InterPro"/>
</dbReference>
<evidence type="ECO:0000259" key="5">
    <source>
        <dbReference type="Pfam" id="PF04376"/>
    </source>
</evidence>
<evidence type="ECO:0000313" key="8">
    <source>
        <dbReference type="Proteomes" id="UP000295525"/>
    </source>
</evidence>
<dbReference type="PANTHER" id="PTHR21367:SF1">
    <property type="entry name" value="ARGINYL-TRNA--PROTEIN TRANSFERASE 1"/>
    <property type="match status" value="1"/>
</dbReference>
<dbReference type="PIRSF" id="PIRSF037208">
    <property type="entry name" value="ATE_pro_prd"/>
    <property type="match status" value="1"/>
</dbReference>
<comment type="subcellular location">
    <subcellularLocation>
        <location evidence="4">Cytoplasm</location>
    </subcellularLocation>
</comment>
<dbReference type="SUPFAM" id="SSF55729">
    <property type="entry name" value="Acyl-CoA N-acyltransferases (Nat)"/>
    <property type="match status" value="1"/>
</dbReference>
<dbReference type="Pfam" id="PF04376">
    <property type="entry name" value="ATE_N"/>
    <property type="match status" value="1"/>
</dbReference>
<evidence type="ECO:0000256" key="3">
    <source>
        <dbReference type="ARBA" id="ARBA00023315"/>
    </source>
</evidence>
<gene>
    <name evidence="4" type="primary">bpt</name>
    <name evidence="7" type="ORF">EDC26_12134</name>
</gene>
<name>A0A4R3LQG3_9BURK</name>
<dbReference type="InterPro" id="IPR016181">
    <property type="entry name" value="Acyl_CoA_acyltransferase"/>
</dbReference>
<dbReference type="AlphaFoldDB" id="A0A4R3LQG3"/>
<dbReference type="Proteomes" id="UP000295525">
    <property type="component" value="Unassembled WGS sequence"/>
</dbReference>
<dbReference type="InterPro" id="IPR007471">
    <property type="entry name" value="N-end_Aminoacyl_Trfase_N"/>
</dbReference>
<dbReference type="NCBIfam" id="NF002341">
    <property type="entry name" value="PRK01305.1-1"/>
    <property type="match status" value="1"/>
</dbReference>
<comment type="function">
    <text evidence="4">Functions in the N-end rule pathway of protein degradation where it conjugates Leu from its aminoacyl-tRNA to the N-termini of proteins containing an N-terminal aspartate or glutamate.</text>
</comment>
<comment type="caution">
    <text evidence="7">The sequence shown here is derived from an EMBL/GenBank/DDBJ whole genome shotgun (WGS) entry which is preliminary data.</text>
</comment>
<organism evidence="7 8">
    <name type="scientific">Paralcaligenes ureilyticus</name>
    <dbReference type="NCBI Taxonomy" id="627131"/>
    <lineage>
        <taxon>Bacteria</taxon>
        <taxon>Pseudomonadati</taxon>
        <taxon>Pseudomonadota</taxon>
        <taxon>Betaproteobacteria</taxon>
        <taxon>Burkholderiales</taxon>
        <taxon>Alcaligenaceae</taxon>
        <taxon>Paralcaligenes</taxon>
    </lineage>
</organism>
<evidence type="ECO:0000256" key="1">
    <source>
        <dbReference type="ARBA" id="ARBA00022490"/>
    </source>
</evidence>
<dbReference type="NCBIfam" id="NF002342">
    <property type="entry name" value="PRK01305.1-3"/>
    <property type="match status" value="1"/>
</dbReference>
<dbReference type="NCBIfam" id="NF002346">
    <property type="entry name" value="PRK01305.2-3"/>
    <property type="match status" value="1"/>
</dbReference>
<dbReference type="HAMAP" id="MF_00689">
    <property type="entry name" value="Bpt"/>
    <property type="match status" value="1"/>
</dbReference>
<evidence type="ECO:0000256" key="4">
    <source>
        <dbReference type="HAMAP-Rule" id="MF_00689"/>
    </source>
</evidence>
<keyword evidence="1 4" id="KW-0963">Cytoplasm</keyword>
<dbReference type="EC" id="2.3.2.29" evidence="4"/>
<dbReference type="InterPro" id="IPR017138">
    <property type="entry name" value="Asp_Glu_LeuTrfase"/>
</dbReference>
<dbReference type="RefSeq" id="WP_132585514.1">
    <property type="nucleotide sequence ID" value="NZ_SMAJ01000021.1"/>
</dbReference>
<keyword evidence="8" id="KW-1185">Reference proteome</keyword>
<proteinExistence type="inferred from homology"/>
<sequence length="245" mass="28350">MSHPTELNFKTLQFYATAPYPCSYLPDHVARSQVAAPAHLIDTATYSRLVEQGFRRSGLFTYRPHCDTCQACISIRVDTQRFRPNRTQRKAWNHHHNLQSHAMPLHWEAEHFDLYRRYQAGRHAGDGMDEDSQAQYTQFLLTSRIDSHLVEFRSPAGVLQMVSMIDCLENGLSSVYTFFDPNAKGSLGTYGILWQIERCKEIGLPWLYLGYWIGESRKMAYKSQFRPCQILRQGVWAEQSDPAKP</sequence>
<feature type="domain" description="N-end aminoacyl transferase N-terminal" evidence="5">
    <location>
        <begin position="20"/>
        <end position="90"/>
    </location>
</feature>
<dbReference type="EMBL" id="SMAJ01000021">
    <property type="protein sequence ID" value="TCT01946.1"/>
    <property type="molecule type" value="Genomic_DNA"/>
</dbReference>
<dbReference type="GO" id="GO:0071596">
    <property type="term" value="P:ubiquitin-dependent protein catabolic process via the N-end rule pathway"/>
    <property type="evidence" value="ECO:0007669"/>
    <property type="project" value="InterPro"/>
</dbReference>
<feature type="domain" description="N-end rule aminoacyl transferase C-terminal" evidence="6">
    <location>
        <begin position="110"/>
        <end position="231"/>
    </location>
</feature>
<evidence type="ECO:0000259" key="6">
    <source>
        <dbReference type="Pfam" id="PF04377"/>
    </source>
</evidence>
<protein>
    <recommendedName>
        <fullName evidence="4">Aspartate/glutamate leucyltransferase</fullName>
        <ecNumber evidence="4">2.3.2.29</ecNumber>
    </recommendedName>
</protein>
<keyword evidence="3 4" id="KW-0012">Acyltransferase</keyword>
<comment type="catalytic activity">
    <reaction evidence="4">
        <text>N-terminal L-aspartyl-[protein] + L-leucyl-tRNA(Leu) = N-terminal L-leucyl-L-aspartyl-[protein] + tRNA(Leu) + H(+)</text>
        <dbReference type="Rhea" id="RHEA:50420"/>
        <dbReference type="Rhea" id="RHEA-COMP:9613"/>
        <dbReference type="Rhea" id="RHEA-COMP:9622"/>
        <dbReference type="Rhea" id="RHEA-COMP:12669"/>
        <dbReference type="Rhea" id="RHEA-COMP:12674"/>
        <dbReference type="ChEBI" id="CHEBI:15378"/>
        <dbReference type="ChEBI" id="CHEBI:64720"/>
        <dbReference type="ChEBI" id="CHEBI:78442"/>
        <dbReference type="ChEBI" id="CHEBI:78494"/>
        <dbReference type="ChEBI" id="CHEBI:133042"/>
        <dbReference type="EC" id="2.3.2.29"/>
    </reaction>
</comment>